<dbReference type="CDD" id="cd14014">
    <property type="entry name" value="STKc_PknB_like"/>
    <property type="match status" value="1"/>
</dbReference>
<feature type="domain" description="Protein kinase" evidence="13">
    <location>
        <begin position="13"/>
        <end position="284"/>
    </location>
</feature>
<evidence type="ECO:0000256" key="2">
    <source>
        <dbReference type="ARBA" id="ARBA00022527"/>
    </source>
</evidence>
<keyword evidence="12" id="KW-0812">Transmembrane</keyword>
<dbReference type="InterPro" id="IPR000719">
    <property type="entry name" value="Prot_kinase_dom"/>
</dbReference>
<feature type="compositionally biased region" description="Low complexity" evidence="11">
    <location>
        <begin position="327"/>
        <end position="343"/>
    </location>
</feature>
<dbReference type="PROSITE" id="PS00108">
    <property type="entry name" value="PROTEIN_KINASE_ST"/>
    <property type="match status" value="1"/>
</dbReference>
<dbReference type="SMART" id="SM00740">
    <property type="entry name" value="PASTA"/>
    <property type="match status" value="4"/>
</dbReference>
<evidence type="ECO:0000256" key="12">
    <source>
        <dbReference type="SAM" id="Phobius"/>
    </source>
</evidence>
<comment type="caution">
    <text evidence="15">The sequence shown here is derived from an EMBL/GenBank/DDBJ whole genome shotgun (WGS) entry which is preliminary data.</text>
</comment>
<feature type="domain" description="PASTA" evidence="14">
    <location>
        <begin position="453"/>
        <end position="519"/>
    </location>
</feature>
<dbReference type="Pfam" id="PF03793">
    <property type="entry name" value="PASTA"/>
    <property type="match status" value="4"/>
</dbReference>
<evidence type="ECO:0000256" key="5">
    <source>
        <dbReference type="ARBA" id="ARBA00022741"/>
    </source>
</evidence>
<dbReference type="Gene3D" id="1.10.510.10">
    <property type="entry name" value="Transferase(Phosphotransferase) domain 1"/>
    <property type="match status" value="1"/>
</dbReference>
<feature type="domain" description="PASTA" evidence="14">
    <location>
        <begin position="386"/>
        <end position="452"/>
    </location>
</feature>
<reference evidence="15 16" key="1">
    <citation type="submission" date="2021-03" db="EMBL/GenBank/DDBJ databases">
        <title>novel species in genus Cellulomonas.</title>
        <authorList>
            <person name="Zhang G."/>
        </authorList>
    </citation>
    <scope>NUCLEOTIDE SEQUENCE [LARGE SCALE GENOMIC DNA]</scope>
    <source>
        <strain evidence="16">zg-ZUI188</strain>
    </source>
</reference>
<dbReference type="Pfam" id="PF00069">
    <property type="entry name" value="Pkinase"/>
    <property type="match status" value="1"/>
</dbReference>
<dbReference type="Gene3D" id="3.30.10.20">
    <property type="match status" value="4"/>
</dbReference>
<evidence type="ECO:0000256" key="7">
    <source>
        <dbReference type="ARBA" id="ARBA00022840"/>
    </source>
</evidence>
<feature type="binding site" evidence="10">
    <location>
        <position position="42"/>
    </location>
    <ligand>
        <name>ATP</name>
        <dbReference type="ChEBI" id="CHEBI:30616"/>
    </ligand>
</feature>
<comment type="catalytic activity">
    <reaction evidence="8">
        <text>L-threonyl-[protein] + ATP = O-phospho-L-threonyl-[protein] + ADP + H(+)</text>
        <dbReference type="Rhea" id="RHEA:46608"/>
        <dbReference type="Rhea" id="RHEA-COMP:11060"/>
        <dbReference type="Rhea" id="RHEA-COMP:11605"/>
        <dbReference type="ChEBI" id="CHEBI:15378"/>
        <dbReference type="ChEBI" id="CHEBI:30013"/>
        <dbReference type="ChEBI" id="CHEBI:30616"/>
        <dbReference type="ChEBI" id="CHEBI:61977"/>
        <dbReference type="ChEBI" id="CHEBI:456216"/>
        <dbReference type="EC" id="2.7.11.1"/>
    </reaction>
</comment>
<evidence type="ECO:0000259" key="13">
    <source>
        <dbReference type="PROSITE" id="PS50011"/>
    </source>
</evidence>
<evidence type="ECO:0000256" key="8">
    <source>
        <dbReference type="ARBA" id="ARBA00047899"/>
    </source>
</evidence>
<keyword evidence="7 10" id="KW-0067">ATP-binding</keyword>
<dbReference type="SMART" id="SM00220">
    <property type="entry name" value="S_TKc"/>
    <property type="match status" value="1"/>
</dbReference>
<dbReference type="PROSITE" id="PS50011">
    <property type="entry name" value="PROTEIN_KINASE_DOM"/>
    <property type="match status" value="1"/>
</dbReference>
<protein>
    <recommendedName>
        <fullName evidence="1">non-specific serine/threonine protein kinase</fullName>
        <ecNumber evidence="1">2.7.11.1</ecNumber>
    </recommendedName>
</protein>
<keyword evidence="2" id="KW-0723">Serine/threonine-protein kinase</keyword>
<feature type="region of interest" description="Disordered" evidence="11">
    <location>
        <begin position="327"/>
        <end position="352"/>
    </location>
</feature>
<gene>
    <name evidence="15" type="primary">pknB</name>
    <name evidence="15" type="ORF">J4035_11970</name>
</gene>
<dbReference type="EMBL" id="JAGFBM010000006">
    <property type="protein sequence ID" value="MBO3085356.1"/>
    <property type="molecule type" value="Genomic_DNA"/>
</dbReference>
<keyword evidence="5 10" id="KW-0547">Nucleotide-binding</keyword>
<dbReference type="PROSITE" id="PS00107">
    <property type="entry name" value="PROTEIN_KINASE_ATP"/>
    <property type="match status" value="1"/>
</dbReference>
<evidence type="ECO:0000256" key="4">
    <source>
        <dbReference type="ARBA" id="ARBA00022737"/>
    </source>
</evidence>
<organism evidence="15 16">
    <name type="scientific">Cellulomonas fengjieae</name>
    <dbReference type="NCBI Taxonomy" id="2819978"/>
    <lineage>
        <taxon>Bacteria</taxon>
        <taxon>Bacillati</taxon>
        <taxon>Actinomycetota</taxon>
        <taxon>Actinomycetes</taxon>
        <taxon>Micrococcales</taxon>
        <taxon>Cellulomonadaceae</taxon>
        <taxon>Cellulomonas</taxon>
    </lineage>
</organism>
<dbReference type="PROSITE" id="PS51178">
    <property type="entry name" value="PASTA"/>
    <property type="match status" value="4"/>
</dbReference>
<dbReference type="SUPFAM" id="SSF54184">
    <property type="entry name" value="Penicillin-binding protein 2x (pbp-2x), c-terminal domain"/>
    <property type="match status" value="1"/>
</dbReference>
<dbReference type="EC" id="2.7.11.1" evidence="1"/>
<evidence type="ECO:0000313" key="15">
    <source>
        <dbReference type="EMBL" id="MBO3085356.1"/>
    </source>
</evidence>
<dbReference type="PANTHER" id="PTHR43289">
    <property type="entry name" value="MITOGEN-ACTIVATED PROTEIN KINASE KINASE KINASE 20-RELATED"/>
    <property type="match status" value="1"/>
</dbReference>
<feature type="region of interest" description="Disordered" evidence="11">
    <location>
        <begin position="488"/>
        <end position="507"/>
    </location>
</feature>
<keyword evidence="16" id="KW-1185">Reference proteome</keyword>
<dbReference type="Proteomes" id="UP000678317">
    <property type="component" value="Unassembled WGS sequence"/>
</dbReference>
<dbReference type="Gene3D" id="3.30.200.20">
    <property type="entry name" value="Phosphorylase Kinase, domain 1"/>
    <property type="match status" value="1"/>
</dbReference>
<feature type="compositionally biased region" description="Low complexity" evidence="11">
    <location>
        <begin position="662"/>
        <end position="671"/>
    </location>
</feature>
<evidence type="ECO:0000256" key="10">
    <source>
        <dbReference type="PROSITE-ProRule" id="PRU10141"/>
    </source>
</evidence>
<evidence type="ECO:0000256" key="1">
    <source>
        <dbReference type="ARBA" id="ARBA00012513"/>
    </source>
</evidence>
<evidence type="ECO:0000313" key="16">
    <source>
        <dbReference type="Proteomes" id="UP000678317"/>
    </source>
</evidence>
<dbReference type="SUPFAM" id="SSF56112">
    <property type="entry name" value="Protein kinase-like (PK-like)"/>
    <property type="match status" value="1"/>
</dbReference>
<keyword evidence="3" id="KW-0808">Transferase</keyword>
<proteinExistence type="predicted"/>
<sequence>MVDDGSRTLAGRYEVGELIGRGGMAEVHIGHDTRLGRTVAIKILRSDLARDPSFQNRFRREAQSAAALNHPAIVSVYDTGEDVFTEPTGVVAHVPFIVMEYVEGHTVRDILRDGHAVPIEEAVEITAGVLSALEYSHHAGIVHRDIKPANVMLTPTGAVKVMDFGIARAMADSAATMTQTQAVIGTAQYLSPEQARGETVDARSDLYSTGCLLFELLTGRPPFTGDSPVAVAYQHVREAAPVPSTFASDVPDALDRITLKALAKERDARYSSAAEFRSDLEAAVRGGAVGAPAVGALAAATLVATPATEATQLMGPPVTATQTMPPATAPWASTGAGVTTTTTGGPGDEEEPTKRKWLLPLLVGIAVLAVAGIVALLIANANRTAAPTTVEVPSVENLTAAEAQAAIEAKELVFVRAEEASATIAADHAIRSDPAEGEPVLPGSEVTVFISTGPASLAVPSVAGRTEQEATDILTDAGLVVSATRQADDNPAFPQGQVTKTDPAEGASVSAGSTVTLFVSTGNVLVPDVTGKTKAEATQLLNDAKLQVNTSTVESSNPPDTVVSQDVPAGTPVKQGRVINLQIAVAPTTATIPQGLAGQTYEQVVAALRAVGLNNVNRIDDTSDEPAGTVLRTDPTAGDEVPLDQQVDVHVSKGPSGPNPSPSGTSGPPRP</sequence>
<dbReference type="PANTHER" id="PTHR43289:SF6">
    <property type="entry name" value="SERINE_THREONINE-PROTEIN KINASE NEKL-3"/>
    <property type="match status" value="1"/>
</dbReference>
<keyword evidence="4" id="KW-0677">Repeat</keyword>
<comment type="catalytic activity">
    <reaction evidence="9">
        <text>L-seryl-[protein] + ATP = O-phospho-L-seryl-[protein] + ADP + H(+)</text>
        <dbReference type="Rhea" id="RHEA:17989"/>
        <dbReference type="Rhea" id="RHEA-COMP:9863"/>
        <dbReference type="Rhea" id="RHEA-COMP:11604"/>
        <dbReference type="ChEBI" id="CHEBI:15378"/>
        <dbReference type="ChEBI" id="CHEBI:29999"/>
        <dbReference type="ChEBI" id="CHEBI:30616"/>
        <dbReference type="ChEBI" id="CHEBI:83421"/>
        <dbReference type="ChEBI" id="CHEBI:456216"/>
        <dbReference type="EC" id="2.7.11.1"/>
    </reaction>
</comment>
<evidence type="ECO:0000256" key="6">
    <source>
        <dbReference type="ARBA" id="ARBA00022777"/>
    </source>
</evidence>
<feature type="domain" description="PASTA" evidence="14">
    <location>
        <begin position="586"/>
        <end position="653"/>
    </location>
</feature>
<feature type="transmembrane region" description="Helical" evidence="12">
    <location>
        <begin position="357"/>
        <end position="379"/>
    </location>
</feature>
<feature type="region of interest" description="Disordered" evidence="11">
    <location>
        <begin position="618"/>
        <end position="671"/>
    </location>
</feature>
<dbReference type="InterPro" id="IPR017441">
    <property type="entry name" value="Protein_kinase_ATP_BS"/>
</dbReference>
<dbReference type="NCBIfam" id="NF033483">
    <property type="entry name" value="PknB_PASTA_kin"/>
    <property type="match status" value="1"/>
</dbReference>
<evidence type="ECO:0000259" key="14">
    <source>
        <dbReference type="PROSITE" id="PS51178"/>
    </source>
</evidence>
<name>A0ABS3SK71_9CELL</name>
<dbReference type="InterPro" id="IPR008271">
    <property type="entry name" value="Ser/Thr_kinase_AS"/>
</dbReference>
<dbReference type="InterPro" id="IPR005543">
    <property type="entry name" value="PASTA_dom"/>
</dbReference>
<keyword evidence="12" id="KW-0472">Membrane</keyword>
<keyword evidence="12" id="KW-1133">Transmembrane helix</keyword>
<evidence type="ECO:0000256" key="11">
    <source>
        <dbReference type="SAM" id="MobiDB-lite"/>
    </source>
</evidence>
<feature type="domain" description="PASTA" evidence="14">
    <location>
        <begin position="520"/>
        <end position="585"/>
    </location>
</feature>
<dbReference type="GO" id="GO:0016301">
    <property type="term" value="F:kinase activity"/>
    <property type="evidence" value="ECO:0007669"/>
    <property type="project" value="UniProtKB-KW"/>
</dbReference>
<evidence type="ECO:0000256" key="9">
    <source>
        <dbReference type="ARBA" id="ARBA00048679"/>
    </source>
</evidence>
<dbReference type="InterPro" id="IPR011009">
    <property type="entry name" value="Kinase-like_dom_sf"/>
</dbReference>
<keyword evidence="6 15" id="KW-0418">Kinase</keyword>
<evidence type="ECO:0000256" key="3">
    <source>
        <dbReference type="ARBA" id="ARBA00022679"/>
    </source>
</evidence>
<accession>A0ABS3SK71</accession>
<dbReference type="RefSeq" id="WP_208289778.1">
    <property type="nucleotide sequence ID" value="NZ_CP074404.1"/>
</dbReference>
<dbReference type="CDD" id="cd06577">
    <property type="entry name" value="PASTA_pknB"/>
    <property type="match status" value="4"/>
</dbReference>